<sequence length="219" mass="23165">MSHPIAKALEEAAARVGRTLSKDAAKAVSDMYHSAGHGTAQVVKNITEADARHAHELVSLAEKIAKNDGKTGRGSRRRIRQQADARSKIDAALGGRRDYDVELVVDSRKYPESAQHIHEAQSGVSFSGPPSSGVPGSPHPTVLTIDRGGADARRTDSLRGIATAPPLDRDEYPPAMFKEGGTGASVKYIPESDNRGSGSAMGSALHSLPDGTRVKITVR</sequence>
<dbReference type="Proteomes" id="UP001596174">
    <property type="component" value="Unassembled WGS sequence"/>
</dbReference>
<feature type="compositionally biased region" description="Low complexity" evidence="1">
    <location>
        <begin position="122"/>
        <end position="136"/>
    </location>
</feature>
<feature type="region of interest" description="Disordered" evidence="1">
    <location>
        <begin position="67"/>
        <end position="86"/>
    </location>
</feature>
<feature type="region of interest" description="Disordered" evidence="1">
    <location>
        <begin position="112"/>
        <end position="141"/>
    </location>
</feature>
<proteinExistence type="predicted"/>
<dbReference type="Pfam" id="PF14040">
    <property type="entry name" value="DNase_NucA_NucB"/>
    <property type="match status" value="1"/>
</dbReference>
<dbReference type="RefSeq" id="WP_380588267.1">
    <property type="nucleotide sequence ID" value="NZ_JBHSQJ010000128.1"/>
</dbReference>
<evidence type="ECO:0000313" key="3">
    <source>
        <dbReference type="EMBL" id="MFC5910671.1"/>
    </source>
</evidence>
<organism evidence="3 4">
    <name type="scientific">Streptacidiphilus monticola</name>
    <dbReference type="NCBI Taxonomy" id="2161674"/>
    <lineage>
        <taxon>Bacteria</taxon>
        <taxon>Bacillati</taxon>
        <taxon>Actinomycetota</taxon>
        <taxon>Actinomycetes</taxon>
        <taxon>Kitasatosporales</taxon>
        <taxon>Streptomycetaceae</taxon>
        <taxon>Streptacidiphilus</taxon>
    </lineage>
</organism>
<feature type="domain" description="Deoxyribonuclease NucA/NucB" evidence="2">
    <location>
        <begin position="169"/>
        <end position="216"/>
    </location>
</feature>
<keyword evidence="4" id="KW-1185">Reference proteome</keyword>
<reference evidence="4" key="1">
    <citation type="journal article" date="2019" name="Int. J. Syst. Evol. Microbiol.">
        <title>The Global Catalogue of Microorganisms (GCM) 10K type strain sequencing project: providing services to taxonomists for standard genome sequencing and annotation.</title>
        <authorList>
            <consortium name="The Broad Institute Genomics Platform"/>
            <consortium name="The Broad Institute Genome Sequencing Center for Infectious Disease"/>
            <person name="Wu L."/>
            <person name="Ma J."/>
        </authorList>
    </citation>
    <scope>NUCLEOTIDE SEQUENCE [LARGE SCALE GENOMIC DNA]</scope>
    <source>
        <strain evidence="4">JCM 4816</strain>
    </source>
</reference>
<evidence type="ECO:0000256" key="1">
    <source>
        <dbReference type="SAM" id="MobiDB-lite"/>
    </source>
</evidence>
<comment type="caution">
    <text evidence="3">The sequence shown here is derived from an EMBL/GenBank/DDBJ whole genome shotgun (WGS) entry which is preliminary data.</text>
</comment>
<evidence type="ECO:0000313" key="4">
    <source>
        <dbReference type="Proteomes" id="UP001596174"/>
    </source>
</evidence>
<feature type="region of interest" description="Disordered" evidence="1">
    <location>
        <begin position="162"/>
        <end position="219"/>
    </location>
</feature>
<evidence type="ECO:0000259" key="2">
    <source>
        <dbReference type="Pfam" id="PF14040"/>
    </source>
</evidence>
<accession>A0ABW1GB97</accession>
<dbReference type="EMBL" id="JBHSQJ010000128">
    <property type="protein sequence ID" value="MFC5910671.1"/>
    <property type="molecule type" value="Genomic_DNA"/>
</dbReference>
<name>A0ABW1GB97_9ACTN</name>
<dbReference type="InterPro" id="IPR029476">
    <property type="entry name" value="DNase_NucA_NucB"/>
</dbReference>
<gene>
    <name evidence="3" type="ORF">ACFP3V_26120</name>
</gene>
<protein>
    <recommendedName>
        <fullName evidence="2">Deoxyribonuclease NucA/NucB domain-containing protein</fullName>
    </recommendedName>
</protein>